<dbReference type="SUPFAM" id="SSF81296">
    <property type="entry name" value="E set domains"/>
    <property type="match status" value="1"/>
</dbReference>
<evidence type="ECO:0000256" key="1">
    <source>
        <dbReference type="ARBA" id="ARBA00008061"/>
    </source>
</evidence>
<dbReference type="Gene3D" id="2.60.40.1180">
    <property type="entry name" value="Golgi alpha-mannosidase II"/>
    <property type="match status" value="1"/>
</dbReference>
<dbReference type="CDD" id="cd11341">
    <property type="entry name" value="AmyAc_Pullulanase_LD-like"/>
    <property type="match status" value="1"/>
</dbReference>
<gene>
    <name evidence="3" type="primary">pulA</name>
    <name evidence="3" type="ORF">IAC96_04295</name>
</gene>
<name>A0A9D1EDP3_9FIRM</name>
<keyword evidence="3" id="KW-0378">Hydrolase</keyword>
<dbReference type="InterPro" id="IPR013783">
    <property type="entry name" value="Ig-like_fold"/>
</dbReference>
<dbReference type="AlphaFoldDB" id="A0A9D1EDP3"/>
<dbReference type="GO" id="GO:0051060">
    <property type="term" value="F:pullulanase activity"/>
    <property type="evidence" value="ECO:0007669"/>
    <property type="project" value="UniProtKB-EC"/>
</dbReference>
<evidence type="ECO:0000259" key="2">
    <source>
        <dbReference type="SMART" id="SM00642"/>
    </source>
</evidence>
<dbReference type="InterPro" id="IPR049117">
    <property type="entry name" value="pulA_all-beta"/>
</dbReference>
<dbReference type="EC" id="3.2.1.41" evidence="3"/>
<dbReference type="InterPro" id="IPR004193">
    <property type="entry name" value="Glyco_hydro_13_N"/>
</dbReference>
<dbReference type="GO" id="GO:0003844">
    <property type="term" value="F:1,4-alpha-glucan branching enzyme activity"/>
    <property type="evidence" value="ECO:0007669"/>
    <property type="project" value="InterPro"/>
</dbReference>
<reference evidence="3" key="2">
    <citation type="journal article" date="2021" name="PeerJ">
        <title>Extensive microbial diversity within the chicken gut microbiome revealed by metagenomics and culture.</title>
        <authorList>
            <person name="Gilroy R."/>
            <person name="Ravi A."/>
            <person name="Getino M."/>
            <person name="Pursley I."/>
            <person name="Horton D.L."/>
            <person name="Alikhan N.F."/>
            <person name="Baker D."/>
            <person name="Gharbi K."/>
            <person name="Hall N."/>
            <person name="Watson M."/>
            <person name="Adriaenssens E.M."/>
            <person name="Foster-Nyarko E."/>
            <person name="Jarju S."/>
            <person name="Secka A."/>
            <person name="Antonio M."/>
            <person name="Oren A."/>
            <person name="Chaudhuri R.R."/>
            <person name="La Ragione R."/>
            <person name="Hildebrand F."/>
            <person name="Pallen M.J."/>
        </authorList>
    </citation>
    <scope>NUCLEOTIDE SEQUENCE</scope>
    <source>
        <strain evidence="3">ChiW13-3771</strain>
    </source>
</reference>
<dbReference type="GO" id="GO:0005978">
    <property type="term" value="P:glycogen biosynthetic process"/>
    <property type="evidence" value="ECO:0007669"/>
    <property type="project" value="InterPro"/>
</dbReference>
<dbReference type="NCBIfam" id="TIGR02104">
    <property type="entry name" value="pulA_typeI"/>
    <property type="match status" value="1"/>
</dbReference>
<dbReference type="SMART" id="SM00642">
    <property type="entry name" value="Aamy"/>
    <property type="match status" value="1"/>
</dbReference>
<dbReference type="Pfam" id="PF21653">
    <property type="entry name" value="pulA_all-beta"/>
    <property type="match status" value="1"/>
</dbReference>
<dbReference type="Gene3D" id="2.60.40.10">
    <property type="entry name" value="Immunoglobulins"/>
    <property type="match status" value="1"/>
</dbReference>
<dbReference type="Pfam" id="PF00128">
    <property type="entry name" value="Alpha-amylase"/>
    <property type="match status" value="1"/>
</dbReference>
<reference evidence="3" key="1">
    <citation type="submission" date="2020-10" db="EMBL/GenBank/DDBJ databases">
        <authorList>
            <person name="Gilroy R."/>
        </authorList>
    </citation>
    <scope>NUCLEOTIDE SEQUENCE</scope>
    <source>
        <strain evidence="3">ChiW13-3771</strain>
    </source>
</reference>
<dbReference type="CDD" id="cd02860">
    <property type="entry name" value="E_set_Pullulanase"/>
    <property type="match status" value="1"/>
</dbReference>
<dbReference type="InterPro" id="IPR011840">
    <property type="entry name" value="PulA_typeI"/>
</dbReference>
<keyword evidence="3" id="KW-0326">Glycosidase</keyword>
<dbReference type="PIRSF" id="PIRSF000463">
    <property type="entry name" value="GlgB"/>
    <property type="match status" value="1"/>
</dbReference>
<dbReference type="SUPFAM" id="SSF51445">
    <property type="entry name" value="(Trans)glycosidases"/>
    <property type="match status" value="1"/>
</dbReference>
<organism evidence="3 4">
    <name type="scientific">Candidatus Fimimorpha faecalis</name>
    <dbReference type="NCBI Taxonomy" id="2840824"/>
    <lineage>
        <taxon>Bacteria</taxon>
        <taxon>Bacillati</taxon>
        <taxon>Bacillota</taxon>
        <taxon>Clostridia</taxon>
        <taxon>Eubacteriales</taxon>
        <taxon>Candidatus Fimimorpha</taxon>
    </lineage>
</organism>
<dbReference type="InterPro" id="IPR017853">
    <property type="entry name" value="GH"/>
</dbReference>
<proteinExistence type="inferred from homology"/>
<accession>A0A9D1EDP3</accession>
<dbReference type="Gene3D" id="3.20.20.80">
    <property type="entry name" value="Glycosidases"/>
    <property type="match status" value="1"/>
</dbReference>
<dbReference type="PANTHER" id="PTHR43002">
    <property type="entry name" value="GLYCOGEN DEBRANCHING ENZYME"/>
    <property type="match status" value="1"/>
</dbReference>
<dbReference type="InterPro" id="IPR014756">
    <property type="entry name" value="Ig_E-set"/>
</dbReference>
<dbReference type="Proteomes" id="UP000824201">
    <property type="component" value="Unassembled WGS sequence"/>
</dbReference>
<sequence length="664" mass="75604">MQKKGKSIFCKKEFHEKYSYSGKLGANYTNENTMFTVWAPTAEKVELVLYGTNPYRNERALSVPEQVILMKKGPNGVWETDLNGDWDGTFYNYKVTTDTVQEAVDPYAKAVGVNGMVGMVVNLNSTNPNGWELDKRPKLDAPTDAIIYEMHVRDFSIAKNSGVEREKSGKFTGVWQSNTKIPGTNITTCLEHLKELGVTMVHLLPVFDYDSVDESKPDTPQFNWGYDPQNYNAPEGSYSSNPYDGKTRIKEMKQMIMELHKAGIQVIMDVVFNHTAKTEDSNFNKIVPDYYYRQDKNGNFSDASACGNETASERYMVRRFIIDSVAYWAEEYHIDGFRFDLMAVHDIETMKAIRHRLDTIDPKILIYGEGWNGGSSPLPKYRQALKVNTVQYGGLQIAAFSDDIRDGVKGSVFKLEKPGFINGGKNWEENIKFGIVASIAHEEIDYAKVYKKMKPWANEPYQTITYASAHDNLTLWDKIQITNPNEEENVWIAMNKLCAAIIFTSQGIVFMQAGEELARTKVKEDGTLDENSYASPDSVNQIDWERKIKYKELYEYYKGLIQMRKTHKMFHMNTAQQIRSNIHFIETGYSNVVAYSLNGQAVQDLWREAIIIFNSNRKSISIPLPEGSWNVVVDKEKAGIDSLRKANQLIEIPAISACVLIKDD</sequence>
<dbReference type="InterPro" id="IPR037439">
    <property type="entry name" value="Branching_enzy"/>
</dbReference>
<protein>
    <submittedName>
        <fullName evidence="3">Type I pullulanase</fullName>
        <ecNumber evidence="3">3.2.1.41</ecNumber>
    </submittedName>
</protein>
<dbReference type="InterPro" id="IPR013780">
    <property type="entry name" value="Glyco_hydro_b"/>
</dbReference>
<dbReference type="EMBL" id="DVHN01000049">
    <property type="protein sequence ID" value="HIR88151.1"/>
    <property type="molecule type" value="Genomic_DNA"/>
</dbReference>
<comment type="caution">
    <text evidence="3">The sequence shown here is derived from an EMBL/GenBank/DDBJ whole genome shotgun (WGS) entry which is preliminary data.</text>
</comment>
<dbReference type="Pfam" id="PF02922">
    <property type="entry name" value="CBM_48"/>
    <property type="match status" value="1"/>
</dbReference>
<evidence type="ECO:0000313" key="3">
    <source>
        <dbReference type="EMBL" id="HIR88151.1"/>
    </source>
</evidence>
<feature type="domain" description="Glycosyl hydrolase family 13 catalytic" evidence="2">
    <location>
        <begin position="149"/>
        <end position="564"/>
    </location>
</feature>
<dbReference type="InterPro" id="IPR006047">
    <property type="entry name" value="GH13_cat_dom"/>
</dbReference>
<evidence type="ECO:0000313" key="4">
    <source>
        <dbReference type="Proteomes" id="UP000824201"/>
    </source>
</evidence>
<comment type="similarity">
    <text evidence="1">Belongs to the glycosyl hydrolase 13 family.</text>
</comment>